<dbReference type="NCBIfam" id="TIGR01550">
    <property type="entry name" value="DOC_P1"/>
    <property type="match status" value="1"/>
</dbReference>
<protein>
    <submittedName>
        <fullName evidence="2">Type II toxin-antitoxin system death-on-curing family toxin</fullName>
    </submittedName>
</protein>
<keyword evidence="3" id="KW-1185">Reference proteome</keyword>
<dbReference type="InterPro" id="IPR003812">
    <property type="entry name" value="Fido"/>
</dbReference>
<name>A0A9X2L9U9_9PROT</name>
<dbReference type="InterPro" id="IPR036597">
    <property type="entry name" value="Fido-like_dom_sf"/>
</dbReference>
<dbReference type="AlphaFoldDB" id="A0A9X2L9U9"/>
<organism evidence="2 3">
    <name type="scientific">Parvularcula maris</name>
    <dbReference type="NCBI Taxonomy" id="2965077"/>
    <lineage>
        <taxon>Bacteria</taxon>
        <taxon>Pseudomonadati</taxon>
        <taxon>Pseudomonadota</taxon>
        <taxon>Alphaproteobacteria</taxon>
        <taxon>Parvularculales</taxon>
        <taxon>Parvularculaceae</taxon>
        <taxon>Parvularcula</taxon>
    </lineage>
</organism>
<dbReference type="PANTHER" id="PTHR39426">
    <property type="entry name" value="HOMOLOGY TO DEATH-ON-CURING PROTEIN OF PHAGE P1"/>
    <property type="match status" value="1"/>
</dbReference>
<dbReference type="PIRSF" id="PIRSF018297">
    <property type="entry name" value="Doc"/>
    <property type="match status" value="1"/>
</dbReference>
<dbReference type="Pfam" id="PF02661">
    <property type="entry name" value="Fic"/>
    <property type="match status" value="1"/>
</dbReference>
<proteinExistence type="predicted"/>
<comment type="caution">
    <text evidence="2">The sequence shown here is derived from an EMBL/GenBank/DDBJ whole genome shotgun (WGS) entry which is preliminary data.</text>
</comment>
<reference evidence="2" key="1">
    <citation type="submission" date="2022-07" db="EMBL/GenBank/DDBJ databases">
        <title>Parvularcula maris sp. nov., an algicidal bacterium isolated from seawater.</title>
        <authorList>
            <person name="Li F."/>
        </authorList>
    </citation>
    <scope>NUCLEOTIDE SEQUENCE</scope>
    <source>
        <strain evidence="2">BGMRC 0090</strain>
    </source>
</reference>
<accession>A0A9X2L9U9</accession>
<dbReference type="Gene3D" id="1.20.120.1870">
    <property type="entry name" value="Fic/DOC protein, Fido domain"/>
    <property type="match status" value="1"/>
</dbReference>
<feature type="domain" description="Fido" evidence="1">
    <location>
        <begin position="8"/>
        <end position="127"/>
    </location>
</feature>
<dbReference type="GO" id="GO:0016301">
    <property type="term" value="F:kinase activity"/>
    <property type="evidence" value="ECO:0007669"/>
    <property type="project" value="InterPro"/>
</dbReference>
<dbReference type="EMBL" id="JANIBC010000006">
    <property type="protein sequence ID" value="MCQ8185578.1"/>
    <property type="molecule type" value="Genomic_DNA"/>
</dbReference>
<dbReference type="SUPFAM" id="SSF140931">
    <property type="entry name" value="Fic-like"/>
    <property type="match status" value="1"/>
</dbReference>
<evidence type="ECO:0000313" key="2">
    <source>
        <dbReference type="EMBL" id="MCQ8185578.1"/>
    </source>
</evidence>
<dbReference type="InterPro" id="IPR053737">
    <property type="entry name" value="Type_II_TA_Toxin"/>
</dbReference>
<dbReference type="InterPro" id="IPR006440">
    <property type="entry name" value="Doc"/>
</dbReference>
<sequence>MTASIRWLTKPIVLKMHERSLADHGGAAGLRDEGLLDTALAKPLHLSAYDEPSVFDLAAAYLTGIGRAHAFVDGNKRTAFFAAYVFLGLNGYELDADEAEAAAVTIDVVTSKLSAEDLSRWLELFSRPV</sequence>
<dbReference type="PROSITE" id="PS51459">
    <property type="entry name" value="FIDO"/>
    <property type="match status" value="1"/>
</dbReference>
<dbReference type="RefSeq" id="WP_256619468.1">
    <property type="nucleotide sequence ID" value="NZ_JANIBC010000006.1"/>
</dbReference>
<evidence type="ECO:0000259" key="1">
    <source>
        <dbReference type="PROSITE" id="PS51459"/>
    </source>
</evidence>
<evidence type="ECO:0000313" key="3">
    <source>
        <dbReference type="Proteomes" id="UP001142610"/>
    </source>
</evidence>
<dbReference type="Proteomes" id="UP001142610">
    <property type="component" value="Unassembled WGS sequence"/>
</dbReference>
<gene>
    <name evidence="2" type="ORF">NOG11_09225</name>
</gene>
<dbReference type="PANTHER" id="PTHR39426:SF1">
    <property type="entry name" value="HOMOLOGY TO DEATH-ON-CURING PROTEIN OF PHAGE P1"/>
    <property type="match status" value="1"/>
</dbReference>